<organism evidence="2">
    <name type="scientific">Phytophthora nicotianae</name>
    <name type="common">Potato buckeye rot agent</name>
    <name type="synonym">Phytophthora parasitica</name>
    <dbReference type="NCBI Taxonomy" id="4792"/>
    <lineage>
        <taxon>Eukaryota</taxon>
        <taxon>Sar</taxon>
        <taxon>Stramenopiles</taxon>
        <taxon>Oomycota</taxon>
        <taxon>Peronosporomycetes</taxon>
        <taxon>Peronosporales</taxon>
        <taxon>Peronosporaceae</taxon>
        <taxon>Phytophthora</taxon>
    </lineage>
</organism>
<evidence type="ECO:0000256" key="1">
    <source>
        <dbReference type="SAM" id="Phobius"/>
    </source>
</evidence>
<dbReference type="Proteomes" id="UP000053864">
    <property type="component" value="Unassembled WGS sequence"/>
</dbReference>
<dbReference type="EMBL" id="KI676255">
    <property type="protein sequence ID" value="ETL26435.1"/>
    <property type="molecule type" value="Genomic_DNA"/>
</dbReference>
<keyword evidence="1" id="KW-0812">Transmembrane</keyword>
<protein>
    <submittedName>
        <fullName evidence="2">Uncharacterized protein</fullName>
    </submittedName>
</protein>
<evidence type="ECO:0000313" key="2">
    <source>
        <dbReference type="EMBL" id="ETL26435.1"/>
    </source>
</evidence>
<proteinExistence type="predicted"/>
<keyword evidence="1" id="KW-0472">Membrane</keyword>
<dbReference type="AlphaFoldDB" id="W2HWV5"/>
<accession>W2HWV5</accession>
<name>W2HWV5_PHYNI</name>
<feature type="transmembrane region" description="Helical" evidence="1">
    <location>
        <begin position="7"/>
        <end position="26"/>
    </location>
</feature>
<gene>
    <name evidence="2" type="ORF">L916_19897</name>
</gene>
<keyword evidence="1" id="KW-1133">Transmembrane helix</keyword>
<sequence length="32" mass="3767">MLRQLQSVLKQVLVFLPLYVTLYAIVDTRIEC</sequence>
<reference evidence="2" key="1">
    <citation type="submission" date="2013-11" db="EMBL/GenBank/DDBJ databases">
        <title>The Genome Sequence of Phytophthora parasitica CJ05E6.</title>
        <authorList>
            <consortium name="The Broad Institute Genomics Platform"/>
            <person name="Russ C."/>
            <person name="Tyler B."/>
            <person name="Panabieres F."/>
            <person name="Shan W."/>
            <person name="Tripathy S."/>
            <person name="Grunwald N."/>
            <person name="Machado M."/>
            <person name="Johnson C.S."/>
            <person name="Arredondo F."/>
            <person name="Hong C."/>
            <person name="Coffey M."/>
            <person name="Young S.K."/>
            <person name="Zeng Q."/>
            <person name="Gargeya S."/>
            <person name="Fitzgerald M."/>
            <person name="Abouelleil A."/>
            <person name="Alvarado L."/>
            <person name="Chapman S.B."/>
            <person name="Gainer-Dewar J."/>
            <person name="Goldberg J."/>
            <person name="Griggs A."/>
            <person name="Gujja S."/>
            <person name="Hansen M."/>
            <person name="Howarth C."/>
            <person name="Imamovic A."/>
            <person name="Ireland A."/>
            <person name="Larimer J."/>
            <person name="McCowan C."/>
            <person name="Murphy C."/>
            <person name="Pearson M."/>
            <person name="Poon T.W."/>
            <person name="Priest M."/>
            <person name="Roberts A."/>
            <person name="Saif S."/>
            <person name="Shea T."/>
            <person name="Sykes S."/>
            <person name="Wortman J."/>
            <person name="Nusbaum C."/>
            <person name="Birren B."/>
        </authorList>
    </citation>
    <scope>NUCLEOTIDE SEQUENCE [LARGE SCALE GENOMIC DNA]</scope>
    <source>
        <strain evidence="2">CJ05E6</strain>
    </source>
</reference>